<sequence>MQPYQARRARLIAQMCKHGGGVAIIPTASEVMRNNDVEYPFRHDSYFHYLSGVTEPEAVIVLVAGAQSRAILFCRDKDAAHEIWHGFRHGPDGACAHFGFEQAFSIAALDQHLPGLLADSPALYAGMGRNAPFDERLNGALRGLRGAARSGMRAPALIHDVHMLIDDMRLLKDGGELDIMRRSAAVAADAHLRAMRMARAGLAEYQVEAELLYEFHRQGAAAPAYPSIVAAGANACVLHHNPGRTQLRDGELLLIDAGCELDSYASDITRTFPVNGRFSPAQRRIYEIVLAAQLAALAAVKPGAHVMAPHEAAVRILSQGMLDTGLLDAGRVGSLDDVIASGAWRQFFMCKTSHWLGMDVHDVGSYREPGTDAWRILHPGMTLTVEPGLYIRPAPGVPEQFWHIGIRIEDDVAVTASGREVLSAGVPKAIDDIEALMG</sequence>
<dbReference type="EMBL" id="CP065053">
    <property type="protein sequence ID" value="QPI53129.1"/>
    <property type="molecule type" value="Genomic_DNA"/>
</dbReference>
<evidence type="ECO:0000313" key="11">
    <source>
        <dbReference type="EMBL" id="QPI53129.1"/>
    </source>
</evidence>
<evidence type="ECO:0000256" key="8">
    <source>
        <dbReference type="ARBA" id="ARBA00023049"/>
    </source>
</evidence>
<dbReference type="Pfam" id="PF05195">
    <property type="entry name" value="AMP_N"/>
    <property type="match status" value="1"/>
</dbReference>
<dbReference type="PANTHER" id="PTHR43226">
    <property type="entry name" value="XAA-PRO AMINOPEPTIDASE 3"/>
    <property type="match status" value="1"/>
</dbReference>
<dbReference type="GO" id="GO:0004177">
    <property type="term" value="F:aminopeptidase activity"/>
    <property type="evidence" value="ECO:0007669"/>
    <property type="project" value="UniProtKB-KW"/>
</dbReference>
<protein>
    <recommendedName>
        <fullName evidence="4">Xaa-Pro aminopeptidase</fullName>
        <ecNumber evidence="4">3.4.11.9</ecNumber>
    </recommendedName>
</protein>
<gene>
    <name evidence="11" type="ORF">IV454_06445</name>
</gene>
<dbReference type="SUPFAM" id="SSF55920">
    <property type="entry name" value="Creatinase/aminopeptidase"/>
    <property type="match status" value="1"/>
</dbReference>
<dbReference type="Pfam" id="PF00557">
    <property type="entry name" value="Peptidase_M24"/>
    <property type="match status" value="1"/>
</dbReference>
<keyword evidence="8" id="KW-0482">Metalloprotease</keyword>
<dbReference type="InterPro" id="IPR036005">
    <property type="entry name" value="Creatinase/aminopeptidase-like"/>
</dbReference>
<evidence type="ECO:0000259" key="10">
    <source>
        <dbReference type="SMART" id="SM01011"/>
    </source>
</evidence>
<feature type="domain" description="Aminopeptidase P N-terminal" evidence="10">
    <location>
        <begin position="1"/>
        <end position="134"/>
    </location>
</feature>
<keyword evidence="6" id="KW-0479">Metal-binding</keyword>
<comment type="cofactor">
    <cofactor evidence="2">
        <name>Mn(2+)</name>
        <dbReference type="ChEBI" id="CHEBI:29035"/>
    </cofactor>
</comment>
<evidence type="ECO:0000256" key="3">
    <source>
        <dbReference type="ARBA" id="ARBA00008766"/>
    </source>
</evidence>
<organism evidence="11 12">
    <name type="scientific">Massilia antarctica</name>
    <dbReference type="NCBI Taxonomy" id="2765360"/>
    <lineage>
        <taxon>Bacteria</taxon>
        <taxon>Pseudomonadati</taxon>
        <taxon>Pseudomonadota</taxon>
        <taxon>Betaproteobacteria</taxon>
        <taxon>Burkholderiales</taxon>
        <taxon>Oxalobacteraceae</taxon>
        <taxon>Telluria group</taxon>
        <taxon>Massilia</taxon>
    </lineage>
</organism>
<keyword evidence="5" id="KW-0645">Protease</keyword>
<evidence type="ECO:0000256" key="7">
    <source>
        <dbReference type="ARBA" id="ARBA00022801"/>
    </source>
</evidence>
<evidence type="ECO:0000256" key="4">
    <source>
        <dbReference type="ARBA" id="ARBA00012574"/>
    </source>
</evidence>
<dbReference type="SMART" id="SM01011">
    <property type="entry name" value="AMP_N"/>
    <property type="match status" value="1"/>
</dbReference>
<keyword evidence="12" id="KW-1185">Reference proteome</keyword>
<keyword evidence="7" id="KW-0378">Hydrolase</keyword>
<evidence type="ECO:0000256" key="1">
    <source>
        <dbReference type="ARBA" id="ARBA00001424"/>
    </source>
</evidence>
<dbReference type="CDD" id="cd01087">
    <property type="entry name" value="Prolidase"/>
    <property type="match status" value="1"/>
</dbReference>
<dbReference type="InterPro" id="IPR007865">
    <property type="entry name" value="Aminopep_P_N"/>
</dbReference>
<reference evidence="11 12" key="1">
    <citation type="submission" date="2020-11" db="EMBL/GenBank/DDBJ databases">
        <authorList>
            <person name="Sun Q."/>
        </authorList>
    </citation>
    <scope>NUCLEOTIDE SEQUENCE [LARGE SCALE GENOMIC DNA]</scope>
    <source>
        <strain evidence="11 12">P8398</strain>
    </source>
</reference>
<evidence type="ECO:0000256" key="2">
    <source>
        <dbReference type="ARBA" id="ARBA00001936"/>
    </source>
</evidence>
<proteinExistence type="inferred from homology"/>
<dbReference type="RefSeq" id="WP_206092574.1">
    <property type="nucleotide sequence ID" value="NZ_CP065053.1"/>
</dbReference>
<dbReference type="PANTHER" id="PTHR43226:SF4">
    <property type="entry name" value="XAA-PRO AMINOPEPTIDASE 3"/>
    <property type="match status" value="1"/>
</dbReference>
<dbReference type="InterPro" id="IPR052433">
    <property type="entry name" value="X-Pro_dipept-like"/>
</dbReference>
<dbReference type="Gene3D" id="3.40.350.10">
    <property type="entry name" value="Creatinase/prolidase N-terminal domain"/>
    <property type="match status" value="1"/>
</dbReference>
<name>A0AA48WKN2_9BURK</name>
<evidence type="ECO:0000313" key="12">
    <source>
        <dbReference type="Proteomes" id="UP000662888"/>
    </source>
</evidence>
<dbReference type="SUPFAM" id="SSF53092">
    <property type="entry name" value="Creatinase/prolidase N-terminal domain"/>
    <property type="match status" value="1"/>
</dbReference>
<dbReference type="Gene3D" id="3.90.230.10">
    <property type="entry name" value="Creatinase/methionine aminopeptidase superfamily"/>
    <property type="match status" value="1"/>
</dbReference>
<comment type="similarity">
    <text evidence="3">Belongs to the peptidase M24B family.</text>
</comment>
<dbReference type="InterPro" id="IPR000994">
    <property type="entry name" value="Pept_M24"/>
</dbReference>
<keyword evidence="11" id="KW-0031">Aminopeptidase</keyword>
<dbReference type="InterPro" id="IPR029149">
    <property type="entry name" value="Creatin/AminoP/Spt16_N"/>
</dbReference>
<evidence type="ECO:0000256" key="9">
    <source>
        <dbReference type="ARBA" id="ARBA00023211"/>
    </source>
</evidence>
<comment type="catalytic activity">
    <reaction evidence="1">
        <text>Release of any N-terminal amino acid, including proline, that is linked to proline, even from a dipeptide or tripeptide.</text>
        <dbReference type="EC" id="3.4.11.9"/>
    </reaction>
</comment>
<keyword evidence="9" id="KW-0464">Manganese</keyword>
<evidence type="ECO:0000256" key="6">
    <source>
        <dbReference type="ARBA" id="ARBA00022723"/>
    </source>
</evidence>
<accession>A0AA48WKN2</accession>
<dbReference type="Proteomes" id="UP000662888">
    <property type="component" value="Chromosome"/>
</dbReference>
<dbReference type="EC" id="3.4.11.9" evidence="4"/>
<evidence type="ECO:0000256" key="5">
    <source>
        <dbReference type="ARBA" id="ARBA00022670"/>
    </source>
</evidence>